<comment type="caution">
    <text evidence="1">The sequence shown here is derived from an EMBL/GenBank/DDBJ whole genome shotgun (WGS) entry which is preliminary data.</text>
</comment>
<dbReference type="EMBL" id="LAZR01000227">
    <property type="protein sequence ID" value="KKN80685.1"/>
    <property type="molecule type" value="Genomic_DNA"/>
</dbReference>
<dbReference type="AlphaFoldDB" id="A0A0F9THH0"/>
<gene>
    <name evidence="1" type="ORF">LCGC14_0327770</name>
</gene>
<proteinExistence type="predicted"/>
<reference evidence="1" key="1">
    <citation type="journal article" date="2015" name="Nature">
        <title>Complex archaea that bridge the gap between prokaryotes and eukaryotes.</title>
        <authorList>
            <person name="Spang A."/>
            <person name="Saw J.H."/>
            <person name="Jorgensen S.L."/>
            <person name="Zaremba-Niedzwiedzka K."/>
            <person name="Martijn J."/>
            <person name="Lind A.E."/>
            <person name="van Eijk R."/>
            <person name="Schleper C."/>
            <person name="Guy L."/>
            <person name="Ettema T.J."/>
        </authorList>
    </citation>
    <scope>NUCLEOTIDE SEQUENCE</scope>
</reference>
<name>A0A0F9THH0_9ZZZZ</name>
<accession>A0A0F9THH0</accession>
<protein>
    <recommendedName>
        <fullName evidence="2">N-acetyltransferase domain-containing protein</fullName>
    </recommendedName>
</protein>
<evidence type="ECO:0000313" key="1">
    <source>
        <dbReference type="EMBL" id="KKN80685.1"/>
    </source>
</evidence>
<organism evidence="1">
    <name type="scientific">marine sediment metagenome</name>
    <dbReference type="NCBI Taxonomy" id="412755"/>
    <lineage>
        <taxon>unclassified sequences</taxon>
        <taxon>metagenomes</taxon>
        <taxon>ecological metagenomes</taxon>
    </lineage>
</organism>
<evidence type="ECO:0008006" key="2">
    <source>
        <dbReference type="Google" id="ProtNLM"/>
    </source>
</evidence>
<sequence>MITVRPATRADFVDFYGTAPPMTVRALAAESTAGEVLGIGGYYLSDGVVLAFTDYHEAMSKRDRVKGAHALVAMLRELGIEVVAHMGEDGATALKHFGFEAWGMFWRMK</sequence>